<evidence type="ECO:0000256" key="1">
    <source>
        <dbReference type="SAM" id="MobiDB-lite"/>
    </source>
</evidence>
<dbReference type="RefSeq" id="WP_377548715.1">
    <property type="nucleotide sequence ID" value="NZ_JBHSBN010000015.1"/>
</dbReference>
<keyword evidence="2" id="KW-1133">Transmembrane helix</keyword>
<dbReference type="EMBL" id="JBHSBN010000015">
    <property type="protein sequence ID" value="MFC4108454.1"/>
    <property type="molecule type" value="Genomic_DNA"/>
</dbReference>
<protein>
    <submittedName>
        <fullName evidence="3">Uncharacterized protein</fullName>
    </submittedName>
</protein>
<evidence type="ECO:0000256" key="2">
    <source>
        <dbReference type="SAM" id="Phobius"/>
    </source>
</evidence>
<dbReference type="Proteomes" id="UP001595868">
    <property type="component" value="Unassembled WGS sequence"/>
</dbReference>
<gene>
    <name evidence="3" type="ORF">ACFOX0_21280</name>
</gene>
<reference evidence="4" key="1">
    <citation type="journal article" date="2019" name="Int. J. Syst. Evol. Microbiol.">
        <title>The Global Catalogue of Microorganisms (GCM) 10K type strain sequencing project: providing services to taxonomists for standard genome sequencing and annotation.</title>
        <authorList>
            <consortium name="The Broad Institute Genomics Platform"/>
            <consortium name="The Broad Institute Genome Sequencing Center for Infectious Disease"/>
            <person name="Wu L."/>
            <person name="Ma J."/>
        </authorList>
    </citation>
    <scope>NUCLEOTIDE SEQUENCE [LARGE SCALE GENOMIC DNA]</scope>
    <source>
        <strain evidence="4">2902at01</strain>
    </source>
</reference>
<proteinExistence type="predicted"/>
<name>A0ABV8KQP9_9ACTN</name>
<evidence type="ECO:0000313" key="4">
    <source>
        <dbReference type="Proteomes" id="UP001595868"/>
    </source>
</evidence>
<comment type="caution">
    <text evidence="3">The sequence shown here is derived from an EMBL/GenBank/DDBJ whole genome shotgun (WGS) entry which is preliminary data.</text>
</comment>
<feature type="transmembrane region" description="Helical" evidence="2">
    <location>
        <begin position="93"/>
        <end position="111"/>
    </location>
</feature>
<organism evidence="3 4">
    <name type="scientific">Micromonospora zhanjiangensis</name>
    <dbReference type="NCBI Taxonomy" id="1522057"/>
    <lineage>
        <taxon>Bacteria</taxon>
        <taxon>Bacillati</taxon>
        <taxon>Actinomycetota</taxon>
        <taxon>Actinomycetes</taxon>
        <taxon>Micromonosporales</taxon>
        <taxon>Micromonosporaceae</taxon>
        <taxon>Micromonospora</taxon>
    </lineage>
</organism>
<keyword evidence="4" id="KW-1185">Reference proteome</keyword>
<sequence>MRKEHDQELDLAGSSDPQQALPSGGGRLASSRHIELPPGDEVVLAAAEVPTEASVTAAHSDSSNTTVKLRIREWVDLRLGLAEAGRDAGRTGTVVLIALIAVGAFVLPLALTTEASDSTRITLSAITGGSVLLFSLMYLLVAPLIHRCRNK</sequence>
<evidence type="ECO:0000313" key="3">
    <source>
        <dbReference type="EMBL" id="MFC4108454.1"/>
    </source>
</evidence>
<keyword evidence="2" id="KW-0472">Membrane</keyword>
<accession>A0ABV8KQP9</accession>
<feature type="transmembrane region" description="Helical" evidence="2">
    <location>
        <begin position="123"/>
        <end position="145"/>
    </location>
</feature>
<keyword evidence="2" id="KW-0812">Transmembrane</keyword>
<feature type="region of interest" description="Disordered" evidence="1">
    <location>
        <begin position="1"/>
        <end position="32"/>
    </location>
</feature>